<proteinExistence type="predicted"/>
<organism evidence="1 2">
    <name type="scientific">Cordylochernes scorpioides</name>
    <dbReference type="NCBI Taxonomy" id="51811"/>
    <lineage>
        <taxon>Eukaryota</taxon>
        <taxon>Metazoa</taxon>
        <taxon>Ecdysozoa</taxon>
        <taxon>Arthropoda</taxon>
        <taxon>Chelicerata</taxon>
        <taxon>Arachnida</taxon>
        <taxon>Pseudoscorpiones</taxon>
        <taxon>Cheliferoidea</taxon>
        <taxon>Chernetidae</taxon>
        <taxon>Cordylochernes</taxon>
    </lineage>
</organism>
<reference evidence="1 2" key="1">
    <citation type="submission" date="2022-01" db="EMBL/GenBank/DDBJ databases">
        <title>A chromosomal length assembly of Cordylochernes scorpioides.</title>
        <authorList>
            <person name="Zeh D."/>
            <person name="Zeh J."/>
        </authorList>
    </citation>
    <scope>NUCLEOTIDE SEQUENCE [LARGE SCALE GENOMIC DNA]</scope>
    <source>
        <strain evidence="1">IN4F17</strain>
        <tissue evidence="1">Whole Body</tissue>
    </source>
</reference>
<protein>
    <submittedName>
        <fullName evidence="1">Uncharacterized protein</fullName>
    </submittedName>
</protein>
<evidence type="ECO:0000313" key="1">
    <source>
        <dbReference type="EMBL" id="UYV72112.1"/>
    </source>
</evidence>
<dbReference type="EMBL" id="CP092871">
    <property type="protein sequence ID" value="UYV72112.1"/>
    <property type="molecule type" value="Genomic_DNA"/>
</dbReference>
<keyword evidence="2" id="KW-1185">Reference proteome</keyword>
<accession>A0ABY6KV11</accession>
<name>A0ABY6KV11_9ARAC</name>
<gene>
    <name evidence="1" type="ORF">LAZ67_9001858</name>
</gene>
<dbReference type="Proteomes" id="UP001235939">
    <property type="component" value="Chromosome 09"/>
</dbReference>
<evidence type="ECO:0000313" key="2">
    <source>
        <dbReference type="Proteomes" id="UP001235939"/>
    </source>
</evidence>
<sequence>MAYVEVAYGIYTWTIGKREAFVLLNEERKLHQLSATCPHPLTSHKELRVGDRRSTCPLGTNGERHQDIQHGPVSTSPLYGPVTFRSSAVSIAERSVSVRRIPLITYNPVASTPALVRRVLRWRRTPARCRHYNTSASSQRNSVKTPALAPTTTAAFNHPATEASTAHMFHNISLHLPQKTDTAPSTSTP</sequence>